<dbReference type="STRING" id="106370.Francci3_3331"/>
<reference evidence="2 3" key="1">
    <citation type="journal article" date="2007" name="Genome Res.">
        <title>Genome characteristics of facultatively symbiotic Frankia sp. strains reflect host range and host plant biogeography.</title>
        <authorList>
            <person name="Normand P."/>
            <person name="Lapierre P."/>
            <person name="Tisa L.S."/>
            <person name="Gogarten J.P."/>
            <person name="Alloisio N."/>
            <person name="Bagnarol E."/>
            <person name="Bassi C.A."/>
            <person name="Berry A.M."/>
            <person name="Bickhart D.M."/>
            <person name="Choisne N."/>
            <person name="Couloux A."/>
            <person name="Cournoyer B."/>
            <person name="Cruveiller S."/>
            <person name="Daubin V."/>
            <person name="Demange N."/>
            <person name="Francino M.P."/>
            <person name="Goltsman E."/>
            <person name="Huang Y."/>
            <person name="Kopp O.R."/>
            <person name="Labarre L."/>
            <person name="Lapidus A."/>
            <person name="Lavire C."/>
            <person name="Marechal J."/>
            <person name="Martinez M."/>
            <person name="Mastronunzio J.E."/>
            <person name="Mullin B.C."/>
            <person name="Niemann J."/>
            <person name="Pujic P."/>
            <person name="Rawnsley T."/>
            <person name="Rouy Z."/>
            <person name="Schenowitz C."/>
            <person name="Sellstedt A."/>
            <person name="Tavares F."/>
            <person name="Tomkins J.P."/>
            <person name="Vallenet D."/>
            <person name="Valverde C."/>
            <person name="Wall L.G."/>
            <person name="Wang Y."/>
            <person name="Medigue C."/>
            <person name="Benson D.R."/>
        </authorList>
    </citation>
    <scope>NUCLEOTIDE SEQUENCE [LARGE SCALE GENOMIC DNA]</scope>
    <source>
        <strain evidence="3">DSM 45818 / CECT 9043 / CcI3</strain>
    </source>
</reference>
<organism evidence="2 3">
    <name type="scientific">Frankia casuarinae (strain DSM 45818 / CECT 9043 / HFP020203 / CcI3)</name>
    <dbReference type="NCBI Taxonomy" id="106370"/>
    <lineage>
        <taxon>Bacteria</taxon>
        <taxon>Bacillati</taxon>
        <taxon>Actinomycetota</taxon>
        <taxon>Actinomycetes</taxon>
        <taxon>Frankiales</taxon>
        <taxon>Frankiaceae</taxon>
        <taxon>Frankia</taxon>
    </lineage>
</organism>
<sequence>MNAQTRLFIGALSGALVGLGCWLLLVALLQDRDVPAGRSRPVGWGRRLPGGPREGRPSDAGMAGWGAEFVLPVAGGVLAGLILGVVVGVPVLGVLGGGAAWLTHDVRRGPSVDELNELGEAVATWCETVRQELDAGQPLKAAVVASCQLPPSALAGPLGRLRVRLDQEPLPAALAGFRAEVNHPLVGSIAAVLSLTYRRGAGDLARLMAEQVESTRHRVAVLRDLHAARARYRRSMVLLLGLFAVSVVGVLAVWPAMLAPYRTAWGQAVLIMIAGVVGLAVRTLLRLARPAVVPDFFGDAT</sequence>
<dbReference type="PhylomeDB" id="Q2J7Q4"/>
<dbReference type="eggNOG" id="COG4965">
    <property type="taxonomic scope" value="Bacteria"/>
</dbReference>
<evidence type="ECO:0000256" key="1">
    <source>
        <dbReference type="SAM" id="Phobius"/>
    </source>
</evidence>
<keyword evidence="1" id="KW-0472">Membrane</keyword>
<dbReference type="HOGENOM" id="CLU_923635_0_0_11"/>
<dbReference type="OrthoDB" id="3215356at2"/>
<protein>
    <recommendedName>
        <fullName evidence="4">Type II secretion system protein</fullName>
    </recommendedName>
</protein>
<dbReference type="RefSeq" id="WP_011437714.1">
    <property type="nucleotide sequence ID" value="NC_007777.1"/>
</dbReference>
<accession>Q2J7Q4</accession>
<evidence type="ECO:0000313" key="2">
    <source>
        <dbReference type="EMBL" id="ABD12688.1"/>
    </source>
</evidence>
<feature type="transmembrane region" description="Helical" evidence="1">
    <location>
        <begin position="69"/>
        <end position="102"/>
    </location>
</feature>
<gene>
    <name evidence="2" type="ordered locus">Francci3_3331</name>
</gene>
<evidence type="ECO:0008006" key="4">
    <source>
        <dbReference type="Google" id="ProtNLM"/>
    </source>
</evidence>
<dbReference type="EMBL" id="CP000249">
    <property type="protein sequence ID" value="ABD12688.1"/>
    <property type="molecule type" value="Genomic_DNA"/>
</dbReference>
<keyword evidence="3" id="KW-1185">Reference proteome</keyword>
<name>Q2J7Q4_FRACC</name>
<dbReference type="PANTHER" id="PTHR35007:SF3">
    <property type="entry name" value="POSSIBLE CONSERVED ALANINE RICH MEMBRANE PROTEIN"/>
    <property type="match status" value="1"/>
</dbReference>
<dbReference type="AlphaFoldDB" id="Q2J7Q4"/>
<dbReference type="Proteomes" id="UP000001937">
    <property type="component" value="Chromosome"/>
</dbReference>
<feature type="transmembrane region" description="Helical" evidence="1">
    <location>
        <begin position="237"/>
        <end position="258"/>
    </location>
</feature>
<feature type="transmembrane region" description="Helical" evidence="1">
    <location>
        <begin position="7"/>
        <end position="29"/>
    </location>
</feature>
<dbReference type="PANTHER" id="PTHR35007">
    <property type="entry name" value="INTEGRAL MEMBRANE PROTEIN-RELATED"/>
    <property type="match status" value="1"/>
</dbReference>
<proteinExistence type="predicted"/>
<keyword evidence="1" id="KW-0812">Transmembrane</keyword>
<evidence type="ECO:0000313" key="3">
    <source>
        <dbReference type="Proteomes" id="UP000001937"/>
    </source>
</evidence>
<dbReference type="KEGG" id="fra:Francci3_3331"/>
<feature type="transmembrane region" description="Helical" evidence="1">
    <location>
        <begin position="264"/>
        <end position="285"/>
    </location>
</feature>
<keyword evidence="1" id="KW-1133">Transmembrane helix</keyword>
<dbReference type="PROSITE" id="PS51257">
    <property type="entry name" value="PROKAR_LIPOPROTEIN"/>
    <property type="match status" value="1"/>
</dbReference>